<dbReference type="Proteomes" id="UP001597337">
    <property type="component" value="Unassembled WGS sequence"/>
</dbReference>
<dbReference type="EMBL" id="JBHUHX010000036">
    <property type="protein sequence ID" value="MFD2112735.1"/>
    <property type="molecule type" value="Genomic_DNA"/>
</dbReference>
<name>A0ABW4YAT2_9GAMM</name>
<sequence>MNTATKLLDAMRRHSLDWRIEQLQTVARQHGIEWRQEGSSHCVFIRPDGKTLPVPAHRPIKPIYVKKFVALVVGD</sequence>
<keyword evidence="2" id="KW-1185">Reference proteome</keyword>
<dbReference type="InterPro" id="IPR038570">
    <property type="entry name" value="HicA_sf"/>
</dbReference>
<reference evidence="2" key="1">
    <citation type="journal article" date="2019" name="Int. J. Syst. Evol. Microbiol.">
        <title>The Global Catalogue of Microorganisms (GCM) 10K type strain sequencing project: providing services to taxonomists for standard genome sequencing and annotation.</title>
        <authorList>
            <consortium name="The Broad Institute Genomics Platform"/>
            <consortium name="The Broad Institute Genome Sequencing Center for Infectious Disease"/>
            <person name="Wu L."/>
            <person name="Ma J."/>
        </authorList>
    </citation>
    <scope>NUCLEOTIDE SEQUENCE [LARGE SCALE GENOMIC DNA]</scope>
    <source>
        <strain evidence="2">KACC 12597</strain>
    </source>
</reference>
<protein>
    <submittedName>
        <fullName evidence="1">Type II toxin-antitoxin system HicA family toxin</fullName>
    </submittedName>
</protein>
<comment type="caution">
    <text evidence="1">The sequence shown here is derived from an EMBL/GenBank/DDBJ whole genome shotgun (WGS) entry which is preliminary data.</text>
</comment>
<dbReference type="Gene3D" id="3.30.920.30">
    <property type="entry name" value="Hypothetical protein"/>
    <property type="match status" value="1"/>
</dbReference>
<accession>A0ABW4YAT2</accession>
<proteinExistence type="predicted"/>
<evidence type="ECO:0000313" key="1">
    <source>
        <dbReference type="EMBL" id="MFD2112735.1"/>
    </source>
</evidence>
<organism evidence="1 2">
    <name type="scientific">Thiorhodococcus fuscus</name>
    <dbReference type="NCBI Taxonomy" id="527200"/>
    <lineage>
        <taxon>Bacteria</taxon>
        <taxon>Pseudomonadati</taxon>
        <taxon>Pseudomonadota</taxon>
        <taxon>Gammaproteobacteria</taxon>
        <taxon>Chromatiales</taxon>
        <taxon>Chromatiaceae</taxon>
        <taxon>Thiorhodococcus</taxon>
    </lineage>
</organism>
<gene>
    <name evidence="1" type="ORF">ACFSJC_12885</name>
</gene>
<dbReference type="RefSeq" id="WP_386027308.1">
    <property type="nucleotide sequence ID" value="NZ_JBHUHX010000036.1"/>
</dbReference>
<evidence type="ECO:0000313" key="2">
    <source>
        <dbReference type="Proteomes" id="UP001597337"/>
    </source>
</evidence>